<keyword evidence="4" id="KW-1185">Reference proteome</keyword>
<gene>
    <name evidence="3" type="ORF">WH159_15795</name>
</gene>
<comment type="caution">
    <text evidence="3">The sequence shown here is derived from an EMBL/GenBank/DDBJ whole genome shotgun (WGS) entry which is preliminary data.</text>
</comment>
<proteinExistence type="predicted"/>
<accession>A0ABU8Q8Y2</accession>
<evidence type="ECO:0000256" key="2">
    <source>
        <dbReference type="SAM" id="Phobius"/>
    </source>
</evidence>
<keyword evidence="2" id="KW-0812">Transmembrane</keyword>
<dbReference type="Proteomes" id="UP001380365">
    <property type="component" value="Unassembled WGS sequence"/>
</dbReference>
<dbReference type="RefSeq" id="WP_132883034.1">
    <property type="nucleotide sequence ID" value="NZ_JBBGZA010000001.1"/>
</dbReference>
<dbReference type="EMBL" id="JBBGZA010000001">
    <property type="protein sequence ID" value="MEJ5095992.1"/>
    <property type="molecule type" value="Genomic_DNA"/>
</dbReference>
<evidence type="ECO:0000256" key="1">
    <source>
        <dbReference type="SAM" id="MobiDB-lite"/>
    </source>
</evidence>
<keyword evidence="2" id="KW-0472">Membrane</keyword>
<keyword evidence="2" id="KW-1133">Transmembrane helix</keyword>
<feature type="transmembrane region" description="Helical" evidence="2">
    <location>
        <begin position="83"/>
        <end position="101"/>
    </location>
</feature>
<organism evidence="3 4">
    <name type="scientific">Sphingomonas molluscorum</name>
    <dbReference type="NCBI Taxonomy" id="418184"/>
    <lineage>
        <taxon>Bacteria</taxon>
        <taxon>Pseudomonadati</taxon>
        <taxon>Pseudomonadota</taxon>
        <taxon>Alphaproteobacteria</taxon>
        <taxon>Sphingomonadales</taxon>
        <taxon>Sphingomonadaceae</taxon>
        <taxon>Sphingomonas</taxon>
    </lineage>
</organism>
<sequence>MNGSFENPEDFAADLKRRKEAAEGLEKDLLTEVPLLYGSPGRREPHGDPGILLAEMHRQDLQRRNGGGVPPSKGRREGVSLPFERVIAGLALVLVVVFFLLR</sequence>
<name>A0ABU8Q8Y2_9SPHN</name>
<reference evidence="3 4" key="1">
    <citation type="submission" date="2023-12" db="EMBL/GenBank/DDBJ databases">
        <title>Gut-associated functions are favored during microbiome assembly across C. elegans life.</title>
        <authorList>
            <person name="Zimmermann J."/>
        </authorList>
    </citation>
    <scope>NUCLEOTIDE SEQUENCE [LARGE SCALE GENOMIC DNA]</scope>
    <source>
        <strain evidence="3 4">JUb134</strain>
    </source>
</reference>
<evidence type="ECO:0000313" key="3">
    <source>
        <dbReference type="EMBL" id="MEJ5095992.1"/>
    </source>
</evidence>
<protein>
    <submittedName>
        <fullName evidence="3">Uncharacterized protein</fullName>
    </submittedName>
</protein>
<evidence type="ECO:0000313" key="4">
    <source>
        <dbReference type="Proteomes" id="UP001380365"/>
    </source>
</evidence>
<feature type="region of interest" description="Disordered" evidence="1">
    <location>
        <begin position="55"/>
        <end position="76"/>
    </location>
</feature>